<dbReference type="Proteomes" id="UP001306950">
    <property type="component" value="Unassembled WGS sequence"/>
</dbReference>
<evidence type="ECO:0000313" key="2">
    <source>
        <dbReference type="Proteomes" id="UP001306950"/>
    </source>
</evidence>
<sequence>MDPKAFEKVFLKLTLHRMTDMYFAKLKACLQGLPHEALWTESYPGGNTTGGIVLHMSEHIARSRLRLSGMESELQQGFEQYFPNESLTSEQVIELFEEQLNRWSGIMARYIQGELPLEAEQVHQLYHLVEHAGYHLGQVIDRVQGATGKKAEFFNKGLNEAYLRQQIEADIR</sequence>
<dbReference type="Gene3D" id="1.20.120.450">
    <property type="entry name" value="dinb family like domain"/>
    <property type="match status" value="1"/>
</dbReference>
<evidence type="ECO:0008006" key="3">
    <source>
        <dbReference type="Google" id="ProtNLM"/>
    </source>
</evidence>
<dbReference type="EMBL" id="JAZHPZ010000002">
    <property type="protein sequence ID" value="MEF2965334.1"/>
    <property type="molecule type" value="Genomic_DNA"/>
</dbReference>
<dbReference type="RefSeq" id="WP_331845568.1">
    <property type="nucleotide sequence ID" value="NZ_JAZHPZ010000002.1"/>
</dbReference>
<reference evidence="1 2" key="1">
    <citation type="submission" date="2024-02" db="EMBL/GenBank/DDBJ databases">
        <title>A nitrogen-fixing paenibacillus bacterium.</title>
        <authorList>
            <person name="Zhang W.L."/>
            <person name="Chen S.F."/>
        </authorList>
    </citation>
    <scope>NUCLEOTIDE SEQUENCE [LARGE SCALE GENOMIC DNA]</scope>
    <source>
        <strain evidence="1 2">M1</strain>
    </source>
</reference>
<dbReference type="InterPro" id="IPR034660">
    <property type="entry name" value="DinB/YfiT-like"/>
</dbReference>
<protein>
    <recommendedName>
        <fullName evidence="3">DinB family protein</fullName>
    </recommendedName>
</protein>
<evidence type="ECO:0000313" key="1">
    <source>
        <dbReference type="EMBL" id="MEF2965334.1"/>
    </source>
</evidence>
<organism evidence="1 2">
    <name type="scientific">Paenibacillus haidiansis</name>
    <dbReference type="NCBI Taxonomy" id="1574488"/>
    <lineage>
        <taxon>Bacteria</taxon>
        <taxon>Bacillati</taxon>
        <taxon>Bacillota</taxon>
        <taxon>Bacilli</taxon>
        <taxon>Bacillales</taxon>
        <taxon>Paenibacillaceae</taxon>
        <taxon>Paenibacillus</taxon>
    </lineage>
</organism>
<accession>A0ABU7VNJ5</accession>
<keyword evidence="2" id="KW-1185">Reference proteome</keyword>
<name>A0ABU7VNJ5_9BACL</name>
<dbReference type="SUPFAM" id="SSF109854">
    <property type="entry name" value="DinB/YfiT-like putative metalloenzymes"/>
    <property type="match status" value="1"/>
</dbReference>
<comment type="caution">
    <text evidence="1">The sequence shown here is derived from an EMBL/GenBank/DDBJ whole genome shotgun (WGS) entry which is preliminary data.</text>
</comment>
<gene>
    <name evidence="1" type="ORF">V3851_05765</name>
</gene>
<proteinExistence type="predicted"/>